<name>A0ACB9BWN5_9ASTR</name>
<evidence type="ECO:0000313" key="2">
    <source>
        <dbReference type="Proteomes" id="UP001056120"/>
    </source>
</evidence>
<keyword evidence="2" id="KW-1185">Reference proteome</keyword>
<protein>
    <submittedName>
        <fullName evidence="1">Uncharacterized protein</fullName>
    </submittedName>
</protein>
<proteinExistence type="predicted"/>
<comment type="caution">
    <text evidence="1">The sequence shown here is derived from an EMBL/GenBank/DDBJ whole genome shotgun (WGS) entry which is preliminary data.</text>
</comment>
<sequence>MVLAFIGTQFDLLCFEVSTYDMIFLSFIETRKGPVGRPDLIVDDGGDATLLIHEGVKAEEEFKKTRKFPDSSSTDNAEYQIVFSIIKEWLQSDQKKYHKMKDRLVGVSEETTTSVKRLYQMQLIVHCFSPTINANDSVTKSKPCRWRLNSNSRRGTPIGNCSRNSTLCLDFFEDEND</sequence>
<reference evidence="2" key="1">
    <citation type="journal article" date="2022" name="Mol. Ecol. Resour.">
        <title>The genomes of chicory, endive, great burdock and yacon provide insights into Asteraceae palaeo-polyploidization history and plant inulin production.</title>
        <authorList>
            <person name="Fan W."/>
            <person name="Wang S."/>
            <person name="Wang H."/>
            <person name="Wang A."/>
            <person name="Jiang F."/>
            <person name="Liu H."/>
            <person name="Zhao H."/>
            <person name="Xu D."/>
            <person name="Zhang Y."/>
        </authorList>
    </citation>
    <scope>NUCLEOTIDE SEQUENCE [LARGE SCALE GENOMIC DNA]</scope>
    <source>
        <strain evidence="2">cv. Yunnan</strain>
    </source>
</reference>
<dbReference type="EMBL" id="CM042039">
    <property type="protein sequence ID" value="KAI3726418.1"/>
    <property type="molecule type" value="Genomic_DNA"/>
</dbReference>
<dbReference type="Proteomes" id="UP001056120">
    <property type="component" value="Linkage Group LG22"/>
</dbReference>
<accession>A0ACB9BWN5</accession>
<reference evidence="1 2" key="2">
    <citation type="journal article" date="2022" name="Mol. Ecol. Resour.">
        <title>The genomes of chicory, endive, great burdock and yacon provide insights into Asteraceae paleo-polyploidization history and plant inulin production.</title>
        <authorList>
            <person name="Fan W."/>
            <person name="Wang S."/>
            <person name="Wang H."/>
            <person name="Wang A."/>
            <person name="Jiang F."/>
            <person name="Liu H."/>
            <person name="Zhao H."/>
            <person name="Xu D."/>
            <person name="Zhang Y."/>
        </authorList>
    </citation>
    <scope>NUCLEOTIDE SEQUENCE [LARGE SCALE GENOMIC DNA]</scope>
    <source>
        <strain evidence="2">cv. Yunnan</strain>
        <tissue evidence="1">Leaves</tissue>
    </source>
</reference>
<evidence type="ECO:0000313" key="1">
    <source>
        <dbReference type="EMBL" id="KAI3726418.1"/>
    </source>
</evidence>
<gene>
    <name evidence="1" type="ORF">L1987_66215</name>
</gene>
<organism evidence="1 2">
    <name type="scientific">Smallanthus sonchifolius</name>
    <dbReference type="NCBI Taxonomy" id="185202"/>
    <lineage>
        <taxon>Eukaryota</taxon>
        <taxon>Viridiplantae</taxon>
        <taxon>Streptophyta</taxon>
        <taxon>Embryophyta</taxon>
        <taxon>Tracheophyta</taxon>
        <taxon>Spermatophyta</taxon>
        <taxon>Magnoliopsida</taxon>
        <taxon>eudicotyledons</taxon>
        <taxon>Gunneridae</taxon>
        <taxon>Pentapetalae</taxon>
        <taxon>asterids</taxon>
        <taxon>campanulids</taxon>
        <taxon>Asterales</taxon>
        <taxon>Asteraceae</taxon>
        <taxon>Asteroideae</taxon>
        <taxon>Heliantheae alliance</taxon>
        <taxon>Millerieae</taxon>
        <taxon>Smallanthus</taxon>
    </lineage>
</organism>